<dbReference type="AlphaFoldDB" id="A0A2H3TNS2"/>
<feature type="region of interest" description="Disordered" evidence="1">
    <location>
        <begin position="1"/>
        <end position="26"/>
    </location>
</feature>
<dbReference type="VEuPathDB" id="FungiDB:FOIG_14808"/>
<proteinExistence type="predicted"/>
<sequence length="158" mass="17197">MAGAGPVNNATTAARPEKGMSDNRRSQKACRILIRRCVGPDAVTGLTPQRRLTWRSPAARALYCDPWAAIDPSLRRKQQKPSNLNKKTPESTPPKDGQAARSFLSGVVALCPSQKTKISIYRHRRKKALVQAMGDEVTGRGSTLRGVAAEIGNEYVSK</sequence>
<reference evidence="3" key="1">
    <citation type="submission" date="2016-09" db="EMBL/GenBank/DDBJ databases">
        <authorList>
            <person name="Guldener U."/>
        </authorList>
    </citation>
    <scope>NUCLEOTIDE SEQUENCE [LARGE SCALE GENOMIC DNA]</scope>
    <source>
        <strain evidence="3">V64-1</strain>
    </source>
</reference>
<accession>A0A2H3TNS2</accession>
<protein>
    <submittedName>
        <fullName evidence="2">Uncharacterized protein</fullName>
    </submittedName>
</protein>
<name>A0A2H3TNS2_FUSOX</name>
<gene>
    <name evidence="2" type="ORF">FRV6_14411</name>
</gene>
<evidence type="ECO:0000313" key="3">
    <source>
        <dbReference type="Proteomes" id="UP000219369"/>
    </source>
</evidence>
<evidence type="ECO:0000313" key="2">
    <source>
        <dbReference type="EMBL" id="SCO90283.1"/>
    </source>
</evidence>
<feature type="region of interest" description="Disordered" evidence="1">
    <location>
        <begin position="74"/>
        <end position="99"/>
    </location>
</feature>
<organism evidence="2 3">
    <name type="scientific">Fusarium oxysporum</name>
    <name type="common">Fusarium vascular wilt</name>
    <dbReference type="NCBI Taxonomy" id="5507"/>
    <lineage>
        <taxon>Eukaryota</taxon>
        <taxon>Fungi</taxon>
        <taxon>Dikarya</taxon>
        <taxon>Ascomycota</taxon>
        <taxon>Pezizomycotina</taxon>
        <taxon>Sordariomycetes</taxon>
        <taxon>Hypocreomycetidae</taxon>
        <taxon>Hypocreales</taxon>
        <taxon>Nectriaceae</taxon>
        <taxon>Fusarium</taxon>
        <taxon>Fusarium oxysporum species complex</taxon>
    </lineage>
</organism>
<dbReference type="EMBL" id="FMJY01000009">
    <property type="protein sequence ID" value="SCO90283.1"/>
    <property type="molecule type" value="Genomic_DNA"/>
</dbReference>
<evidence type="ECO:0000256" key="1">
    <source>
        <dbReference type="SAM" id="MobiDB-lite"/>
    </source>
</evidence>
<feature type="compositionally biased region" description="Basic and acidic residues" evidence="1">
    <location>
        <begin position="15"/>
        <end position="25"/>
    </location>
</feature>
<dbReference type="Proteomes" id="UP000219369">
    <property type="component" value="Unassembled WGS sequence"/>
</dbReference>